<feature type="transmembrane region" description="Helical" evidence="1">
    <location>
        <begin position="7"/>
        <end position="28"/>
    </location>
</feature>
<reference evidence="2 3" key="1">
    <citation type="submission" date="2015-05" db="EMBL/GenBank/DDBJ databases">
        <title>Genome sequence of Mycobacterium heraklionense Davo strain.</title>
        <authorList>
            <person name="Greninger A.L."/>
            <person name="Cunningham G."/>
            <person name="Miller S."/>
        </authorList>
    </citation>
    <scope>NUCLEOTIDE SEQUENCE [LARGE SCALE GENOMIC DNA]</scope>
    <source>
        <strain evidence="2 3">Davo</strain>
    </source>
</reference>
<dbReference type="EMBL" id="LDPO01000022">
    <property type="protein sequence ID" value="KLO26402.1"/>
    <property type="molecule type" value="Genomic_DNA"/>
</dbReference>
<dbReference type="RefSeq" id="WP_047320948.1">
    <property type="nucleotide sequence ID" value="NZ_LDPO01000022.1"/>
</dbReference>
<name>A0ABR5FB74_9MYCO</name>
<feature type="transmembrane region" description="Helical" evidence="1">
    <location>
        <begin position="34"/>
        <end position="52"/>
    </location>
</feature>
<evidence type="ECO:0000313" key="2">
    <source>
        <dbReference type="EMBL" id="KLO26402.1"/>
    </source>
</evidence>
<gene>
    <name evidence="2" type="ORF">ABW16_19770</name>
</gene>
<comment type="caution">
    <text evidence="2">The sequence shown here is derived from an EMBL/GenBank/DDBJ whole genome shotgun (WGS) entry which is preliminary data.</text>
</comment>
<protein>
    <submittedName>
        <fullName evidence="2">Uncharacterized protein</fullName>
    </submittedName>
</protein>
<accession>A0ABR5FB74</accession>
<feature type="transmembrane region" description="Helical" evidence="1">
    <location>
        <begin position="64"/>
        <end position="87"/>
    </location>
</feature>
<keyword evidence="1" id="KW-0812">Transmembrane</keyword>
<sequence length="93" mass="9887">MERYSLVSFVAATITVAVFETITWAWFPYLVADLMLFGVVSLVVLPSAFFMSQASGRAAQIGRGVLVGYLATPLTAALTVGPTLVFADLLQVG</sequence>
<proteinExistence type="predicted"/>
<evidence type="ECO:0000256" key="1">
    <source>
        <dbReference type="SAM" id="Phobius"/>
    </source>
</evidence>
<keyword evidence="1" id="KW-0472">Membrane</keyword>
<evidence type="ECO:0000313" key="3">
    <source>
        <dbReference type="Proteomes" id="UP000036464"/>
    </source>
</evidence>
<dbReference type="Proteomes" id="UP000036464">
    <property type="component" value="Unassembled WGS sequence"/>
</dbReference>
<keyword evidence="3" id="KW-1185">Reference proteome</keyword>
<keyword evidence="1" id="KW-1133">Transmembrane helix</keyword>
<organism evidence="2 3">
    <name type="scientific">Mycolicibacter heraklionensis</name>
    <dbReference type="NCBI Taxonomy" id="512402"/>
    <lineage>
        <taxon>Bacteria</taxon>
        <taxon>Bacillati</taxon>
        <taxon>Actinomycetota</taxon>
        <taxon>Actinomycetes</taxon>
        <taxon>Mycobacteriales</taxon>
        <taxon>Mycobacteriaceae</taxon>
        <taxon>Mycolicibacter</taxon>
    </lineage>
</organism>